<evidence type="ECO:0000256" key="1">
    <source>
        <dbReference type="SAM" id="SignalP"/>
    </source>
</evidence>
<feature type="chain" id="PRO_5046678904" description="DUF4440 domain-containing protein" evidence="1">
    <location>
        <begin position="26"/>
        <end position="154"/>
    </location>
</feature>
<evidence type="ECO:0000313" key="4">
    <source>
        <dbReference type="Proteomes" id="UP000732105"/>
    </source>
</evidence>
<dbReference type="InterPro" id="IPR027843">
    <property type="entry name" value="DUF4440"/>
</dbReference>
<keyword evidence="1" id="KW-0732">Signal</keyword>
<feature type="signal peptide" evidence="1">
    <location>
        <begin position="1"/>
        <end position="25"/>
    </location>
</feature>
<keyword evidence="4" id="KW-1185">Reference proteome</keyword>
<evidence type="ECO:0000259" key="2">
    <source>
        <dbReference type="Pfam" id="PF14534"/>
    </source>
</evidence>
<dbReference type="SUPFAM" id="SSF54427">
    <property type="entry name" value="NTF2-like"/>
    <property type="match status" value="1"/>
</dbReference>
<evidence type="ECO:0000313" key="3">
    <source>
        <dbReference type="EMBL" id="NOU59940.1"/>
    </source>
</evidence>
<dbReference type="Pfam" id="PF14534">
    <property type="entry name" value="DUF4440"/>
    <property type="match status" value="1"/>
</dbReference>
<dbReference type="Proteomes" id="UP000732105">
    <property type="component" value="Unassembled WGS sequence"/>
</dbReference>
<dbReference type="EMBL" id="RZNH01000012">
    <property type="protein sequence ID" value="NOU59940.1"/>
    <property type="molecule type" value="Genomic_DNA"/>
</dbReference>
<organism evidence="3 4">
    <name type="scientific">Marinifilum caeruleilacunae</name>
    <dbReference type="NCBI Taxonomy" id="2499076"/>
    <lineage>
        <taxon>Bacteria</taxon>
        <taxon>Pseudomonadati</taxon>
        <taxon>Bacteroidota</taxon>
        <taxon>Bacteroidia</taxon>
        <taxon>Marinilabiliales</taxon>
        <taxon>Marinifilaceae</taxon>
    </lineage>
</organism>
<dbReference type="InterPro" id="IPR032710">
    <property type="entry name" value="NTF2-like_dom_sf"/>
</dbReference>
<sequence>MKLAIRKVNFLLLIGILLSACESKADLEKAKQEIMNVDQEFSDYSIQNGVREAFFAFAHDSAVILRENSYPIIGREKIKNLFPEGKTAGVSLSWKPIFADVAKSGELGYTYGIYKYTTPDTIMKGTYVSIWKKGKNQAWKYVFDSGNQGLGDQP</sequence>
<dbReference type="RefSeq" id="WP_171595214.1">
    <property type="nucleotide sequence ID" value="NZ_RZNH01000012.1"/>
</dbReference>
<comment type="caution">
    <text evidence="3">The sequence shown here is derived from an EMBL/GenBank/DDBJ whole genome shotgun (WGS) entry which is preliminary data.</text>
</comment>
<feature type="domain" description="DUF4440" evidence="2">
    <location>
        <begin position="46"/>
        <end position="140"/>
    </location>
</feature>
<proteinExistence type="predicted"/>
<reference evidence="3 4" key="1">
    <citation type="submission" date="2018-12" db="EMBL/GenBank/DDBJ databases">
        <title>Marinifilum JC070 sp. nov., a marine bacterium isolated from Yongle Blue Hole in the South China Sea.</title>
        <authorList>
            <person name="Fu T."/>
        </authorList>
    </citation>
    <scope>NUCLEOTIDE SEQUENCE [LARGE SCALE GENOMIC DNA]</scope>
    <source>
        <strain evidence="3 4">JC070</strain>
    </source>
</reference>
<accession>A0ABX1WV07</accession>
<dbReference type="Gene3D" id="3.10.450.50">
    <property type="match status" value="1"/>
</dbReference>
<dbReference type="PROSITE" id="PS51257">
    <property type="entry name" value="PROKAR_LIPOPROTEIN"/>
    <property type="match status" value="1"/>
</dbReference>
<protein>
    <recommendedName>
        <fullName evidence="2">DUF4440 domain-containing protein</fullName>
    </recommendedName>
</protein>
<gene>
    <name evidence="3" type="ORF">ELS83_08905</name>
</gene>
<name>A0ABX1WV07_9BACT</name>